<gene>
    <name evidence="2" type="ORF">H9628_05600</name>
</gene>
<sequence length="141" mass="16099">MKRVLVSLLITVSVLSFAQQKPVREIYNYTTRNDAALVKAKTDLFLLDVVSSGRFSVEPISSGSDHLDLFLVMPVEAGKIKSRVRYDFLKEGFVVSLSNSRLITKDNKTIKIDNEKDRNHSTILNSLKNLVFKAYEREIYK</sequence>
<dbReference type="EMBL" id="JACSPS010000002">
    <property type="protein sequence ID" value="MBD8017939.1"/>
    <property type="molecule type" value="Genomic_DNA"/>
</dbReference>
<evidence type="ECO:0000313" key="3">
    <source>
        <dbReference type="Proteomes" id="UP000626242"/>
    </source>
</evidence>
<dbReference type="RefSeq" id="WP_251833144.1">
    <property type="nucleotide sequence ID" value="NZ_JACSPS010000002.1"/>
</dbReference>
<evidence type="ECO:0008006" key="4">
    <source>
        <dbReference type="Google" id="ProtNLM"/>
    </source>
</evidence>
<evidence type="ECO:0000256" key="1">
    <source>
        <dbReference type="SAM" id="SignalP"/>
    </source>
</evidence>
<keyword evidence="3" id="KW-1185">Reference proteome</keyword>
<comment type="caution">
    <text evidence="2">The sequence shown here is derived from an EMBL/GenBank/DDBJ whole genome shotgun (WGS) entry which is preliminary data.</text>
</comment>
<keyword evidence="1" id="KW-0732">Signal</keyword>
<reference evidence="2 3" key="1">
    <citation type="submission" date="2020-08" db="EMBL/GenBank/DDBJ databases">
        <title>A Genomic Blueprint of the Chicken Gut Microbiome.</title>
        <authorList>
            <person name="Gilroy R."/>
            <person name="Ravi A."/>
            <person name="Getino M."/>
            <person name="Pursley I."/>
            <person name="Horton D.L."/>
            <person name="Alikhan N.-F."/>
            <person name="Baker D."/>
            <person name="Gharbi K."/>
            <person name="Hall N."/>
            <person name="Watson M."/>
            <person name="Adriaenssens E.M."/>
            <person name="Foster-Nyarko E."/>
            <person name="Jarju S."/>
            <person name="Secka A."/>
            <person name="Antonio M."/>
            <person name="Oren A."/>
            <person name="Chaudhuri R."/>
            <person name="La Ragione R.M."/>
            <person name="Hildebrand F."/>
            <person name="Pallen M.J."/>
        </authorList>
    </citation>
    <scope>NUCLEOTIDE SEQUENCE [LARGE SCALE GENOMIC DNA]</scope>
    <source>
        <strain evidence="2 3">Sa1CVA4</strain>
    </source>
</reference>
<proteinExistence type="predicted"/>
<organism evidence="2 3">
    <name type="scientific">Kaistella pullorum</name>
    <dbReference type="NCBI Taxonomy" id="2763074"/>
    <lineage>
        <taxon>Bacteria</taxon>
        <taxon>Pseudomonadati</taxon>
        <taxon>Bacteroidota</taxon>
        <taxon>Flavobacteriia</taxon>
        <taxon>Flavobacteriales</taxon>
        <taxon>Weeksellaceae</taxon>
        <taxon>Chryseobacterium group</taxon>
        <taxon>Kaistella</taxon>
    </lineage>
</organism>
<name>A0ABR8WLJ8_9FLAO</name>
<feature type="signal peptide" evidence="1">
    <location>
        <begin position="1"/>
        <end position="18"/>
    </location>
</feature>
<protein>
    <recommendedName>
        <fullName evidence="4">DUF4468 domain-containing protein</fullName>
    </recommendedName>
</protein>
<feature type="chain" id="PRO_5045796716" description="DUF4468 domain-containing protein" evidence="1">
    <location>
        <begin position="19"/>
        <end position="141"/>
    </location>
</feature>
<accession>A0ABR8WLJ8</accession>
<evidence type="ECO:0000313" key="2">
    <source>
        <dbReference type="EMBL" id="MBD8017939.1"/>
    </source>
</evidence>
<dbReference type="Proteomes" id="UP000626242">
    <property type="component" value="Unassembled WGS sequence"/>
</dbReference>